<organism evidence="6 7">
    <name type="scientific">Gasterosteus aculeatus aculeatus</name>
    <name type="common">three-spined stickleback</name>
    <dbReference type="NCBI Taxonomy" id="481459"/>
    <lineage>
        <taxon>Eukaryota</taxon>
        <taxon>Metazoa</taxon>
        <taxon>Chordata</taxon>
        <taxon>Craniata</taxon>
        <taxon>Vertebrata</taxon>
        <taxon>Euteleostomi</taxon>
        <taxon>Actinopterygii</taxon>
        <taxon>Neopterygii</taxon>
        <taxon>Teleostei</taxon>
        <taxon>Neoteleostei</taxon>
        <taxon>Acanthomorphata</taxon>
        <taxon>Eupercaria</taxon>
        <taxon>Perciformes</taxon>
        <taxon>Cottioidei</taxon>
        <taxon>Gasterosteales</taxon>
        <taxon>Gasterosteidae</taxon>
        <taxon>Gasterosteus</taxon>
    </lineage>
</organism>
<name>A0AAQ4S953_GASAC</name>
<dbReference type="GO" id="GO:0033897">
    <property type="term" value="F:ribonuclease T2 activity"/>
    <property type="evidence" value="ECO:0007669"/>
    <property type="project" value="InterPro"/>
</dbReference>
<protein>
    <submittedName>
        <fullName evidence="6">Ribonuclease T2, like</fullName>
    </submittedName>
</protein>
<dbReference type="GO" id="GO:0006401">
    <property type="term" value="P:RNA catabolic process"/>
    <property type="evidence" value="ECO:0007669"/>
    <property type="project" value="TreeGrafter"/>
</dbReference>
<comment type="subcellular location">
    <subcellularLocation>
        <location evidence="1">Lysosome lumen</location>
    </subcellularLocation>
</comment>
<sequence length="302" mass="33798">MWRTALPLLVGLSPAVVFLLQLPDYTATQEGPWQDYKHGRQGLDSPGKKPFCSWKCLLFTLQWPGAFCQSLDKETLCKIPPSINNWTIHGLWPQKVGRCCSCWPMFQSDVQELDPELNQHWPSLLKTQPSFHFWKQEWEKHGVCAACVEGMNSPLRYFQISLKLRGQFDIQRLLQEAGINPSCERPYKLEEVHPVLAPHLGDKHEVQCVTGDQTPPPAGQRGVVPGEDPDLSQPDRRMRSPRRRGPGGPGLLPGAPLPPPGPVLLPAHRPPGPAAALRLTPIGAARHVTNKHNPRLPVFVFH</sequence>
<dbReference type="PANTHER" id="PTHR11240:SF85">
    <property type="entry name" value="RIBONUCLEASE T2"/>
    <property type="match status" value="1"/>
</dbReference>
<evidence type="ECO:0000313" key="6">
    <source>
        <dbReference type="Ensembl" id="ENSGACP00000071778.1"/>
    </source>
</evidence>
<dbReference type="SUPFAM" id="SSF55895">
    <property type="entry name" value="Ribonuclease Rh-like"/>
    <property type="match status" value="1"/>
</dbReference>
<reference evidence="6" key="3">
    <citation type="submission" date="2025-09" db="UniProtKB">
        <authorList>
            <consortium name="Ensembl"/>
        </authorList>
    </citation>
    <scope>IDENTIFICATION</scope>
</reference>
<dbReference type="Proteomes" id="UP000007635">
    <property type="component" value="Chromosome I"/>
</dbReference>
<dbReference type="GeneTree" id="ENSGT00640000091563"/>
<reference evidence="6" key="2">
    <citation type="submission" date="2025-08" db="UniProtKB">
        <authorList>
            <consortium name="Ensembl"/>
        </authorList>
    </citation>
    <scope>IDENTIFICATION</scope>
</reference>
<feature type="chain" id="PRO_5042975115" evidence="5">
    <location>
        <begin position="29"/>
        <end position="302"/>
    </location>
</feature>
<evidence type="ECO:0000256" key="2">
    <source>
        <dbReference type="ARBA" id="ARBA00007469"/>
    </source>
</evidence>
<dbReference type="Pfam" id="PF00445">
    <property type="entry name" value="Ribonuclease_T2"/>
    <property type="match status" value="1"/>
</dbReference>
<keyword evidence="7" id="KW-1185">Reference proteome</keyword>
<dbReference type="GO" id="GO:0043202">
    <property type="term" value="C:lysosomal lumen"/>
    <property type="evidence" value="ECO:0007669"/>
    <property type="project" value="UniProtKB-SubCell"/>
</dbReference>
<feature type="region of interest" description="Disordered" evidence="4">
    <location>
        <begin position="207"/>
        <end position="272"/>
    </location>
</feature>
<dbReference type="Gene3D" id="3.90.730.10">
    <property type="entry name" value="Ribonuclease T2-like"/>
    <property type="match status" value="1"/>
</dbReference>
<evidence type="ECO:0000256" key="5">
    <source>
        <dbReference type="SAM" id="SignalP"/>
    </source>
</evidence>
<feature type="signal peptide" evidence="5">
    <location>
        <begin position="1"/>
        <end position="28"/>
    </location>
</feature>
<dbReference type="GO" id="GO:0005576">
    <property type="term" value="C:extracellular region"/>
    <property type="evidence" value="ECO:0007669"/>
    <property type="project" value="TreeGrafter"/>
</dbReference>
<evidence type="ECO:0000256" key="1">
    <source>
        <dbReference type="ARBA" id="ARBA00004227"/>
    </source>
</evidence>
<feature type="compositionally biased region" description="Pro residues" evidence="4">
    <location>
        <begin position="255"/>
        <end position="272"/>
    </location>
</feature>
<dbReference type="Ensembl" id="ENSGACT00000033595.1">
    <property type="protein sequence ID" value="ENSGACP00000071778.1"/>
    <property type="gene ID" value="ENSGACG00000030525.1"/>
</dbReference>
<accession>A0AAQ4S953</accession>
<dbReference type="InterPro" id="IPR036430">
    <property type="entry name" value="RNase_T2-like_sf"/>
</dbReference>
<dbReference type="InterPro" id="IPR018188">
    <property type="entry name" value="RNase_T2_His_AS_1"/>
</dbReference>
<reference evidence="6 7" key="1">
    <citation type="journal article" date="2021" name="G3 (Bethesda)">
        <title>Improved contiguity of the threespine stickleback genome using long-read sequencing.</title>
        <authorList>
            <person name="Nath S."/>
            <person name="Shaw D.E."/>
            <person name="White M.A."/>
        </authorList>
    </citation>
    <scope>NUCLEOTIDE SEQUENCE [LARGE SCALE GENOMIC DNA]</scope>
    <source>
        <strain evidence="6 7">Lake Benthic</strain>
    </source>
</reference>
<dbReference type="InterPro" id="IPR001568">
    <property type="entry name" value="RNase_T2-like"/>
</dbReference>
<comment type="similarity">
    <text evidence="2 3">Belongs to the RNase T2 family.</text>
</comment>
<evidence type="ECO:0000256" key="4">
    <source>
        <dbReference type="SAM" id="MobiDB-lite"/>
    </source>
</evidence>
<evidence type="ECO:0000313" key="7">
    <source>
        <dbReference type="Proteomes" id="UP000007635"/>
    </source>
</evidence>
<keyword evidence="5" id="KW-0732">Signal</keyword>
<proteinExistence type="inferred from homology"/>
<dbReference type="AlphaFoldDB" id="A0AAQ4S953"/>
<evidence type="ECO:0000256" key="3">
    <source>
        <dbReference type="RuleBase" id="RU004328"/>
    </source>
</evidence>
<dbReference type="PROSITE" id="PS00530">
    <property type="entry name" value="RNASE_T2_1"/>
    <property type="match status" value="1"/>
</dbReference>
<dbReference type="PANTHER" id="PTHR11240">
    <property type="entry name" value="RIBONUCLEASE T2"/>
    <property type="match status" value="1"/>
</dbReference>
<dbReference type="GO" id="GO:0003723">
    <property type="term" value="F:RNA binding"/>
    <property type="evidence" value="ECO:0007669"/>
    <property type="project" value="InterPro"/>
</dbReference>